<gene>
    <name evidence="2" type="ORF">HERILL_LOCUS579</name>
</gene>
<keyword evidence="1" id="KW-1133">Transmembrane helix</keyword>
<dbReference type="AlphaFoldDB" id="A0A7R8UAP2"/>
<keyword evidence="1" id="KW-0812">Transmembrane</keyword>
<evidence type="ECO:0000313" key="2">
    <source>
        <dbReference type="EMBL" id="CAD7077214.1"/>
    </source>
</evidence>
<keyword evidence="1" id="KW-0472">Membrane</keyword>
<organism evidence="2 3">
    <name type="scientific">Hermetia illucens</name>
    <name type="common">Black soldier fly</name>
    <dbReference type="NCBI Taxonomy" id="343691"/>
    <lineage>
        <taxon>Eukaryota</taxon>
        <taxon>Metazoa</taxon>
        <taxon>Ecdysozoa</taxon>
        <taxon>Arthropoda</taxon>
        <taxon>Hexapoda</taxon>
        <taxon>Insecta</taxon>
        <taxon>Pterygota</taxon>
        <taxon>Neoptera</taxon>
        <taxon>Endopterygota</taxon>
        <taxon>Diptera</taxon>
        <taxon>Brachycera</taxon>
        <taxon>Stratiomyomorpha</taxon>
        <taxon>Stratiomyidae</taxon>
        <taxon>Hermetiinae</taxon>
        <taxon>Hermetia</taxon>
    </lineage>
</organism>
<feature type="transmembrane region" description="Helical" evidence="1">
    <location>
        <begin position="6"/>
        <end position="26"/>
    </location>
</feature>
<accession>A0A7R8UAP2</accession>
<keyword evidence="3" id="KW-1185">Reference proteome</keyword>
<sequence length="123" mass="13965">MQSVVLIAVPVGIFVALIFIVIMYTWKEHDKHKKCRSPQQPQRPAAVPTTTLVYTIPTIRQLEVMFPNFTEVTLVQCSDQLPPSYADVSMPPPSYDQIQIDVRFLNDKKVVDHGNSNEQNPIT</sequence>
<protein>
    <submittedName>
        <fullName evidence="2">Uncharacterized protein</fullName>
    </submittedName>
</protein>
<proteinExistence type="predicted"/>
<evidence type="ECO:0000256" key="1">
    <source>
        <dbReference type="SAM" id="Phobius"/>
    </source>
</evidence>
<name>A0A7R8UAP2_HERIL</name>
<evidence type="ECO:0000313" key="3">
    <source>
        <dbReference type="Proteomes" id="UP000594454"/>
    </source>
</evidence>
<dbReference type="Proteomes" id="UP000594454">
    <property type="component" value="Chromosome 1"/>
</dbReference>
<reference evidence="2 3" key="1">
    <citation type="submission" date="2020-11" db="EMBL/GenBank/DDBJ databases">
        <authorList>
            <person name="Wallbank WR R."/>
            <person name="Pardo Diaz C."/>
            <person name="Kozak K."/>
            <person name="Martin S."/>
            <person name="Jiggins C."/>
            <person name="Moest M."/>
            <person name="Warren A I."/>
            <person name="Generalovic N T."/>
            <person name="Byers J.R.P. K."/>
            <person name="Montejo-Kovacevich G."/>
            <person name="Yen C E."/>
        </authorList>
    </citation>
    <scope>NUCLEOTIDE SEQUENCE [LARGE SCALE GENOMIC DNA]</scope>
</reference>
<dbReference type="EMBL" id="LR899009">
    <property type="protein sequence ID" value="CAD7077214.1"/>
    <property type="molecule type" value="Genomic_DNA"/>
</dbReference>
<dbReference type="InParanoid" id="A0A7R8UAP2"/>